<dbReference type="Proteomes" id="UP001190700">
    <property type="component" value="Unassembled WGS sequence"/>
</dbReference>
<dbReference type="EMBL" id="LGRX02032738">
    <property type="protein sequence ID" value="KAK3243638.1"/>
    <property type="molecule type" value="Genomic_DNA"/>
</dbReference>
<dbReference type="AlphaFoldDB" id="A0AAE0C7D7"/>
<evidence type="ECO:0008006" key="4">
    <source>
        <dbReference type="Google" id="ProtNLM"/>
    </source>
</evidence>
<reference evidence="2 3" key="1">
    <citation type="journal article" date="2015" name="Genome Biol. Evol.">
        <title>Comparative Genomics of a Bacterivorous Green Alga Reveals Evolutionary Causalities and Consequences of Phago-Mixotrophic Mode of Nutrition.</title>
        <authorList>
            <person name="Burns J.A."/>
            <person name="Paasch A."/>
            <person name="Narechania A."/>
            <person name="Kim E."/>
        </authorList>
    </citation>
    <scope>NUCLEOTIDE SEQUENCE [LARGE SCALE GENOMIC DNA]</scope>
    <source>
        <strain evidence="2">PLY_AMNH</strain>
    </source>
</reference>
<accession>A0AAE0C7D7</accession>
<keyword evidence="3" id="KW-1185">Reference proteome</keyword>
<gene>
    <name evidence="2" type="ORF">CYMTET_40753</name>
    <name evidence="1" type="ORF">CYMTET_46720</name>
</gene>
<organism evidence="2 3">
    <name type="scientific">Cymbomonas tetramitiformis</name>
    <dbReference type="NCBI Taxonomy" id="36881"/>
    <lineage>
        <taxon>Eukaryota</taxon>
        <taxon>Viridiplantae</taxon>
        <taxon>Chlorophyta</taxon>
        <taxon>Pyramimonadophyceae</taxon>
        <taxon>Pyramimonadales</taxon>
        <taxon>Pyramimonadaceae</taxon>
        <taxon>Cymbomonas</taxon>
    </lineage>
</organism>
<sequence length="199" mass="22149">MCLKCSGTEVVAAFVEVGHGVVEKLARTELELKERLGPSAKLLPADVGPRRAVKDGASQPWQASSKAQLAAAEGSMRDLPHRIEWGKQEILSEMVKILIPGRELDWRRLSSVWDPWAGTGVISKVMKEEWEHLNVMNNDWNPQLGWSEARNALQPGNYRAWREKYGMCDAIVTSPWFAVLDIALPLAVMASRKGSADDM</sequence>
<evidence type="ECO:0000313" key="3">
    <source>
        <dbReference type="Proteomes" id="UP001190700"/>
    </source>
</evidence>
<evidence type="ECO:0000313" key="1">
    <source>
        <dbReference type="EMBL" id="KAK3243638.1"/>
    </source>
</evidence>
<proteinExistence type="predicted"/>
<name>A0AAE0C7D7_9CHLO</name>
<evidence type="ECO:0000313" key="2">
    <source>
        <dbReference type="EMBL" id="KAK3249836.1"/>
    </source>
</evidence>
<dbReference type="EMBL" id="LGRX02027091">
    <property type="protein sequence ID" value="KAK3249836.1"/>
    <property type="molecule type" value="Genomic_DNA"/>
</dbReference>
<protein>
    <recommendedName>
        <fullName evidence="4">Methyltransferase</fullName>
    </recommendedName>
</protein>
<reference evidence="2" key="2">
    <citation type="submission" date="2023-06" db="EMBL/GenBank/DDBJ databases">
        <title>Long-read-based genome assembly of the green algal bacterivore Cymbomonas tetramitiformis.</title>
        <authorList>
            <person name="Gyaltshen Y."/>
            <person name="Rozenberg A."/>
            <person name="Paasch A."/>
            <person name="Burns J.A."/>
            <person name="Warring S."/>
            <person name="Larson R."/>
            <person name="Maurer-Alcala X."/>
            <person name="Dacks J."/>
            <person name="Kim E."/>
        </authorList>
    </citation>
    <scope>NUCLEOTIDE SEQUENCE</scope>
    <source>
        <strain evidence="2">PLY_AMNH</strain>
    </source>
</reference>
<comment type="caution">
    <text evidence="2">The sequence shown here is derived from an EMBL/GenBank/DDBJ whole genome shotgun (WGS) entry which is preliminary data.</text>
</comment>